<organism evidence="2 3">
    <name type="scientific">Pelobates cultripes</name>
    <name type="common">Western spadefoot toad</name>
    <dbReference type="NCBI Taxonomy" id="61616"/>
    <lineage>
        <taxon>Eukaryota</taxon>
        <taxon>Metazoa</taxon>
        <taxon>Chordata</taxon>
        <taxon>Craniata</taxon>
        <taxon>Vertebrata</taxon>
        <taxon>Euteleostomi</taxon>
        <taxon>Amphibia</taxon>
        <taxon>Batrachia</taxon>
        <taxon>Anura</taxon>
        <taxon>Pelobatoidea</taxon>
        <taxon>Pelobatidae</taxon>
        <taxon>Pelobates</taxon>
    </lineage>
</organism>
<dbReference type="PANTHER" id="PTHR21734">
    <property type="entry name" value="INHIBITOR OF NUCLEAR FACTOR KAPPA-B KINASE-INTERACTING PROTEIN"/>
    <property type="match status" value="1"/>
</dbReference>
<name>A0AAD1RQ84_PELCU</name>
<dbReference type="Proteomes" id="UP001295444">
    <property type="component" value="Chromosome 03"/>
</dbReference>
<dbReference type="EMBL" id="OW240914">
    <property type="protein sequence ID" value="CAH2276269.1"/>
    <property type="molecule type" value="Genomic_DNA"/>
</dbReference>
<dbReference type="InterPro" id="IPR024152">
    <property type="entry name" value="Inh_kappa-B_kinase-int"/>
</dbReference>
<evidence type="ECO:0000313" key="2">
    <source>
        <dbReference type="EMBL" id="CAH2276269.1"/>
    </source>
</evidence>
<evidence type="ECO:0000256" key="1">
    <source>
        <dbReference type="SAM" id="Coils"/>
    </source>
</evidence>
<dbReference type="AlphaFoldDB" id="A0AAD1RQ84"/>
<accession>A0AAD1RQ84</accession>
<reference evidence="2" key="1">
    <citation type="submission" date="2022-03" db="EMBL/GenBank/DDBJ databases">
        <authorList>
            <person name="Alioto T."/>
            <person name="Alioto T."/>
            <person name="Gomez Garrido J."/>
        </authorList>
    </citation>
    <scope>NUCLEOTIDE SEQUENCE</scope>
</reference>
<keyword evidence="3" id="KW-1185">Reference proteome</keyword>
<dbReference type="PANTHER" id="PTHR21734:SF10">
    <property type="entry name" value="INHIBITOR OF NUCLEAR FACTOR KAPPA-B KINASE-INTERACTING PROTEIN"/>
    <property type="match status" value="1"/>
</dbReference>
<evidence type="ECO:0000313" key="3">
    <source>
        <dbReference type="Proteomes" id="UP001295444"/>
    </source>
</evidence>
<dbReference type="GO" id="GO:0016301">
    <property type="term" value="F:kinase activity"/>
    <property type="evidence" value="ECO:0007669"/>
    <property type="project" value="UniProtKB-KW"/>
</dbReference>
<feature type="coiled-coil region" evidence="1">
    <location>
        <begin position="75"/>
        <end position="159"/>
    </location>
</feature>
<keyword evidence="1" id="KW-0175">Coiled coil</keyword>
<dbReference type="Gene3D" id="1.10.287.1490">
    <property type="match status" value="1"/>
</dbReference>
<gene>
    <name evidence="2" type="ORF">PECUL_23A001149</name>
</gene>
<proteinExistence type="predicted"/>
<sequence length="243" mass="27565">MTFKALDIAQRTEHLQRDISSLKAWSSTISEKREQLEGNLTTLQTAITKIETSTVAITKDVSMKINAVKTDVRRISGFESDINSLMESVDQLETKLDKVEKTTVQSIGDSLAASIDRFNELKDEISRNSERVDLMKKRLGELRSNFSNNSEKLQDLESDRIKVIQAVHFANDLKPKVFTIRKDMSQVENTLNDLSLRIGRLAHDLLGREKEIVLINDKLYNLTVMKSEILDLSHEIGSDLETS</sequence>
<dbReference type="SUPFAM" id="SSF57997">
    <property type="entry name" value="Tropomyosin"/>
    <property type="match status" value="1"/>
</dbReference>
<protein>
    <submittedName>
        <fullName evidence="2">Inhibitor of nuclear factor kappa-B kinase-interacting isoform X2</fullName>
    </submittedName>
</protein>
<keyword evidence="2" id="KW-0808">Transferase</keyword>
<keyword evidence="2" id="KW-0418">Kinase</keyword>